<protein>
    <recommendedName>
        <fullName evidence="3">Small CPxCG-related zinc finger protein</fullName>
    </recommendedName>
</protein>
<dbReference type="RefSeq" id="WP_227261318.1">
    <property type="nucleotide sequence ID" value="NZ_BAAADU010000002.1"/>
</dbReference>
<sequence>MSEDSCAHCGDDVSDALARTVRVTVDRSQIDQQRLCPTCFADWIDRYEAEMQPEETTTVDDENIIVD</sequence>
<dbReference type="InterPro" id="IPR055991">
    <property type="entry name" value="DUF7569"/>
</dbReference>
<evidence type="ECO:0000313" key="2">
    <source>
        <dbReference type="Proteomes" id="UP001500194"/>
    </source>
</evidence>
<evidence type="ECO:0000313" key="1">
    <source>
        <dbReference type="EMBL" id="GAA0649140.1"/>
    </source>
</evidence>
<organism evidence="1 2">
    <name type="scientific">Salarchaeum japonicum</name>
    <dbReference type="NCBI Taxonomy" id="555573"/>
    <lineage>
        <taxon>Archaea</taxon>
        <taxon>Methanobacteriati</taxon>
        <taxon>Methanobacteriota</taxon>
        <taxon>Stenosarchaea group</taxon>
        <taxon>Halobacteria</taxon>
        <taxon>Halobacteriales</taxon>
        <taxon>Halobacteriaceae</taxon>
    </lineage>
</organism>
<dbReference type="GeneID" id="68571897"/>
<name>A0AAV3SZZ7_9EURY</name>
<comment type="caution">
    <text evidence="1">The sequence shown here is derived from an EMBL/GenBank/DDBJ whole genome shotgun (WGS) entry which is preliminary data.</text>
</comment>
<evidence type="ECO:0008006" key="3">
    <source>
        <dbReference type="Google" id="ProtNLM"/>
    </source>
</evidence>
<dbReference type="Proteomes" id="UP001500194">
    <property type="component" value="Unassembled WGS sequence"/>
</dbReference>
<dbReference type="Pfam" id="PF24453">
    <property type="entry name" value="DUF7569"/>
    <property type="match status" value="1"/>
</dbReference>
<proteinExistence type="predicted"/>
<reference evidence="1 2" key="1">
    <citation type="journal article" date="2019" name="Int. J. Syst. Evol. Microbiol.">
        <title>The Global Catalogue of Microorganisms (GCM) 10K type strain sequencing project: providing services to taxonomists for standard genome sequencing and annotation.</title>
        <authorList>
            <consortium name="The Broad Institute Genomics Platform"/>
            <consortium name="The Broad Institute Genome Sequencing Center for Infectious Disease"/>
            <person name="Wu L."/>
            <person name="Ma J."/>
        </authorList>
    </citation>
    <scope>NUCLEOTIDE SEQUENCE [LARGE SCALE GENOMIC DNA]</scope>
    <source>
        <strain evidence="1 2">JCM 16327</strain>
    </source>
</reference>
<keyword evidence="2" id="KW-1185">Reference proteome</keyword>
<dbReference type="EMBL" id="BAAADU010000002">
    <property type="protein sequence ID" value="GAA0649140.1"/>
    <property type="molecule type" value="Genomic_DNA"/>
</dbReference>
<dbReference type="AlphaFoldDB" id="A0AAV3SZZ7"/>
<accession>A0AAV3SZZ7</accession>
<gene>
    <name evidence="1" type="ORF">GCM10009019_09770</name>
</gene>